<evidence type="ECO:0000313" key="6">
    <source>
        <dbReference type="Proteomes" id="UP000184275"/>
    </source>
</evidence>
<evidence type="ECO:0000313" key="5">
    <source>
        <dbReference type="EMBL" id="SHK64341.1"/>
    </source>
</evidence>
<dbReference type="InterPro" id="IPR051010">
    <property type="entry name" value="BCAA_transport"/>
</dbReference>
<evidence type="ECO:0000256" key="1">
    <source>
        <dbReference type="ARBA" id="ARBA00010062"/>
    </source>
</evidence>
<dbReference type="Gene3D" id="1.25.40.10">
    <property type="entry name" value="Tetratricopeptide repeat domain"/>
    <property type="match status" value="1"/>
</dbReference>
<feature type="domain" description="Leucine-binding protein" evidence="4">
    <location>
        <begin position="219"/>
        <end position="575"/>
    </location>
</feature>
<dbReference type="InterPro" id="IPR028082">
    <property type="entry name" value="Peripla_BP_I"/>
</dbReference>
<accession>A0A1M6U5D1</accession>
<dbReference type="PANTHER" id="PTHR30483">
    <property type="entry name" value="LEUCINE-SPECIFIC-BINDING PROTEIN"/>
    <property type="match status" value="1"/>
</dbReference>
<sequence length="592" mass="64480">MNTSKFIFTLSFMAAFSAATAQNVQPSDCSAATIETLKPLAEKKMKTEEGYQASLKLAACYLAADDTANLNNLTTRFLEYYAGEPKRSRMELIAAEAMLRKEQSVENAIDILLNVLSYSQNNAIKEDAEKLAIRTISKNPNLQIAQLTNIADKALVNRKVANATWLRLGREQARRQNSKAARHWFKRVISANENADWVATAQEEIAKLEGQPSIPTVLILAPLTGDFAEFGNDAVKGARLAFEQSNLKNKVNLRIADTRADAVEALRQTRLAVAQDSVVAIIGPLMSAPAATVAAWLSSVHTRIPMLTPTATDAGISRMGPNIFQVNVSMENLATGIANYAMSCLGIREFAVLSPVGDFGTAMTQSFERAVERRGGAVVAIQEFEEGQPDYTTEFRKLRATRFKQILHKRNIARGTKDLDAIGGKERKAFLQDSVFSIPGVFIPSSSPSDAGLIARQVAFHKIRGTLLGTSGWYGQDLIDEGKKLVEGAHFSVSSATTDSSKNYTNFSNAYKSAFNEEPKPDKVSGLSYNAANIVFSLLANGETDLVKKISSQKTFSGVYGDIRFERGANANVQIMSVDSSAFVDKTQCPAK</sequence>
<gene>
    <name evidence="5" type="ORF">SAMN05720469_11254</name>
</gene>
<feature type="signal peptide" evidence="3">
    <location>
        <begin position="1"/>
        <end position="21"/>
    </location>
</feature>
<keyword evidence="2 3" id="KW-0732">Signal</keyword>
<dbReference type="Pfam" id="PF13458">
    <property type="entry name" value="Peripla_BP_6"/>
    <property type="match status" value="1"/>
</dbReference>
<feature type="chain" id="PRO_5009921263" evidence="3">
    <location>
        <begin position="22"/>
        <end position="592"/>
    </location>
</feature>
<dbReference type="RefSeq" id="WP_073304033.1">
    <property type="nucleotide sequence ID" value="NZ_FRAW01000012.1"/>
</dbReference>
<keyword evidence="6" id="KW-1185">Reference proteome</keyword>
<comment type="similarity">
    <text evidence="1">Belongs to the leucine-binding protein family.</text>
</comment>
<name>A0A1M6U5D1_9BACT</name>
<dbReference type="SUPFAM" id="SSF53822">
    <property type="entry name" value="Periplasmic binding protein-like I"/>
    <property type="match status" value="1"/>
</dbReference>
<dbReference type="Proteomes" id="UP000184275">
    <property type="component" value="Unassembled WGS sequence"/>
</dbReference>
<dbReference type="AlphaFoldDB" id="A0A1M6U5D1"/>
<dbReference type="InterPro" id="IPR011990">
    <property type="entry name" value="TPR-like_helical_dom_sf"/>
</dbReference>
<dbReference type="PANTHER" id="PTHR30483:SF6">
    <property type="entry name" value="PERIPLASMIC BINDING PROTEIN OF ABC TRANSPORTER FOR NATURAL AMINO ACIDS"/>
    <property type="match status" value="1"/>
</dbReference>
<reference evidence="6" key="1">
    <citation type="submission" date="2016-11" db="EMBL/GenBank/DDBJ databases">
        <authorList>
            <person name="Varghese N."/>
            <person name="Submissions S."/>
        </authorList>
    </citation>
    <scope>NUCLEOTIDE SEQUENCE [LARGE SCALE GENOMIC DNA]</scope>
    <source>
        <strain evidence="6">UWOS</strain>
    </source>
</reference>
<protein>
    <submittedName>
        <fullName evidence="5">ABC-type branched-chain amino acid transport system, substrate-binding protein</fullName>
    </submittedName>
</protein>
<dbReference type="EMBL" id="FRAW01000012">
    <property type="protein sequence ID" value="SHK64341.1"/>
    <property type="molecule type" value="Genomic_DNA"/>
</dbReference>
<proteinExistence type="inferred from homology"/>
<evidence type="ECO:0000259" key="4">
    <source>
        <dbReference type="Pfam" id="PF13458"/>
    </source>
</evidence>
<evidence type="ECO:0000256" key="2">
    <source>
        <dbReference type="ARBA" id="ARBA00022729"/>
    </source>
</evidence>
<evidence type="ECO:0000256" key="3">
    <source>
        <dbReference type="SAM" id="SignalP"/>
    </source>
</evidence>
<dbReference type="Gene3D" id="3.40.50.2300">
    <property type="match status" value="2"/>
</dbReference>
<dbReference type="InterPro" id="IPR028081">
    <property type="entry name" value="Leu-bd"/>
</dbReference>
<organism evidence="5 6">
    <name type="scientific">Fibrobacter intestinalis</name>
    <dbReference type="NCBI Taxonomy" id="28122"/>
    <lineage>
        <taxon>Bacteria</taxon>
        <taxon>Pseudomonadati</taxon>
        <taxon>Fibrobacterota</taxon>
        <taxon>Fibrobacteria</taxon>
        <taxon>Fibrobacterales</taxon>
        <taxon>Fibrobacteraceae</taxon>
        <taxon>Fibrobacter</taxon>
    </lineage>
</organism>